<feature type="compositionally biased region" description="Polar residues" evidence="1">
    <location>
        <begin position="120"/>
        <end position="130"/>
    </location>
</feature>
<dbReference type="AlphaFoldDB" id="A0A9D4QA68"/>
<evidence type="ECO:0000313" key="3">
    <source>
        <dbReference type="Proteomes" id="UP000821837"/>
    </source>
</evidence>
<evidence type="ECO:0000313" key="2">
    <source>
        <dbReference type="EMBL" id="KAH7972531.1"/>
    </source>
</evidence>
<organism evidence="2 3">
    <name type="scientific">Rhipicephalus sanguineus</name>
    <name type="common">Brown dog tick</name>
    <name type="synonym">Ixodes sanguineus</name>
    <dbReference type="NCBI Taxonomy" id="34632"/>
    <lineage>
        <taxon>Eukaryota</taxon>
        <taxon>Metazoa</taxon>
        <taxon>Ecdysozoa</taxon>
        <taxon>Arthropoda</taxon>
        <taxon>Chelicerata</taxon>
        <taxon>Arachnida</taxon>
        <taxon>Acari</taxon>
        <taxon>Parasitiformes</taxon>
        <taxon>Ixodida</taxon>
        <taxon>Ixodoidea</taxon>
        <taxon>Ixodidae</taxon>
        <taxon>Rhipicephalinae</taxon>
        <taxon>Rhipicephalus</taxon>
        <taxon>Rhipicephalus</taxon>
    </lineage>
</organism>
<feature type="region of interest" description="Disordered" evidence="1">
    <location>
        <begin position="1"/>
        <end position="20"/>
    </location>
</feature>
<proteinExistence type="predicted"/>
<feature type="compositionally biased region" description="Basic and acidic residues" evidence="1">
    <location>
        <begin position="88"/>
        <end position="113"/>
    </location>
</feature>
<dbReference type="EMBL" id="JABSTV010001247">
    <property type="protein sequence ID" value="KAH7972531.1"/>
    <property type="molecule type" value="Genomic_DNA"/>
</dbReference>
<name>A0A9D4QA68_RHISA</name>
<dbReference type="VEuPathDB" id="VectorBase:RSAN_056101"/>
<feature type="compositionally biased region" description="Polar residues" evidence="1">
    <location>
        <begin position="49"/>
        <end position="84"/>
    </location>
</feature>
<comment type="caution">
    <text evidence="2">The sequence shown here is derived from an EMBL/GenBank/DDBJ whole genome shotgun (WGS) entry which is preliminary data.</text>
</comment>
<dbReference type="Proteomes" id="UP000821837">
    <property type="component" value="Chromosome 11"/>
</dbReference>
<sequence>MPVFTFGQPQRSNTSFPDASEDPLFLFTDLFEDTSDESVNNNLSITRQVSTETVPSTSTAARAFSSNTTVASDVASTSRDQQLLCQPDKQDHRDAQDKPDLQDQLDRHQDQHDQAPLQDQHVSSTSSDPNSELKVTRSRSPLNDGPDVYEPKYSRSSSSLD</sequence>
<gene>
    <name evidence="2" type="ORF">HPB52_013210</name>
</gene>
<protein>
    <submittedName>
        <fullName evidence="2">Uncharacterized protein</fullName>
    </submittedName>
</protein>
<feature type="compositionally biased region" description="Polar residues" evidence="1">
    <location>
        <begin position="7"/>
        <end position="17"/>
    </location>
</feature>
<feature type="region of interest" description="Disordered" evidence="1">
    <location>
        <begin position="49"/>
        <end position="161"/>
    </location>
</feature>
<reference evidence="2" key="1">
    <citation type="journal article" date="2020" name="Cell">
        <title>Large-Scale Comparative Analyses of Tick Genomes Elucidate Their Genetic Diversity and Vector Capacities.</title>
        <authorList>
            <consortium name="Tick Genome and Microbiome Consortium (TIGMIC)"/>
            <person name="Jia N."/>
            <person name="Wang J."/>
            <person name="Shi W."/>
            <person name="Du L."/>
            <person name="Sun Y."/>
            <person name="Zhan W."/>
            <person name="Jiang J.F."/>
            <person name="Wang Q."/>
            <person name="Zhang B."/>
            <person name="Ji P."/>
            <person name="Bell-Sakyi L."/>
            <person name="Cui X.M."/>
            <person name="Yuan T.T."/>
            <person name="Jiang B.G."/>
            <person name="Yang W.F."/>
            <person name="Lam T.T."/>
            <person name="Chang Q.C."/>
            <person name="Ding S.J."/>
            <person name="Wang X.J."/>
            <person name="Zhu J.G."/>
            <person name="Ruan X.D."/>
            <person name="Zhao L."/>
            <person name="Wei J.T."/>
            <person name="Ye R.Z."/>
            <person name="Que T.C."/>
            <person name="Du C.H."/>
            <person name="Zhou Y.H."/>
            <person name="Cheng J.X."/>
            <person name="Dai P.F."/>
            <person name="Guo W.B."/>
            <person name="Han X.H."/>
            <person name="Huang E.J."/>
            <person name="Li L.F."/>
            <person name="Wei W."/>
            <person name="Gao Y.C."/>
            <person name="Liu J.Z."/>
            <person name="Shao H.Z."/>
            <person name="Wang X."/>
            <person name="Wang C.C."/>
            <person name="Yang T.C."/>
            <person name="Huo Q.B."/>
            <person name="Li W."/>
            <person name="Chen H.Y."/>
            <person name="Chen S.E."/>
            <person name="Zhou L.G."/>
            <person name="Ni X.B."/>
            <person name="Tian J.H."/>
            <person name="Sheng Y."/>
            <person name="Liu T."/>
            <person name="Pan Y.S."/>
            <person name="Xia L.Y."/>
            <person name="Li J."/>
            <person name="Zhao F."/>
            <person name="Cao W.C."/>
        </authorList>
    </citation>
    <scope>NUCLEOTIDE SEQUENCE</scope>
    <source>
        <strain evidence="2">Rsan-2018</strain>
    </source>
</reference>
<evidence type="ECO:0000256" key="1">
    <source>
        <dbReference type="SAM" id="MobiDB-lite"/>
    </source>
</evidence>
<accession>A0A9D4QA68</accession>
<reference evidence="2" key="2">
    <citation type="submission" date="2021-09" db="EMBL/GenBank/DDBJ databases">
        <authorList>
            <person name="Jia N."/>
            <person name="Wang J."/>
            <person name="Shi W."/>
            <person name="Du L."/>
            <person name="Sun Y."/>
            <person name="Zhan W."/>
            <person name="Jiang J."/>
            <person name="Wang Q."/>
            <person name="Zhang B."/>
            <person name="Ji P."/>
            <person name="Sakyi L.B."/>
            <person name="Cui X."/>
            <person name="Yuan T."/>
            <person name="Jiang B."/>
            <person name="Yang W."/>
            <person name="Lam T.T.-Y."/>
            <person name="Chang Q."/>
            <person name="Ding S."/>
            <person name="Wang X."/>
            <person name="Zhu J."/>
            <person name="Ruan X."/>
            <person name="Zhao L."/>
            <person name="Wei J."/>
            <person name="Que T."/>
            <person name="Du C."/>
            <person name="Cheng J."/>
            <person name="Dai P."/>
            <person name="Han X."/>
            <person name="Huang E."/>
            <person name="Gao Y."/>
            <person name="Liu J."/>
            <person name="Shao H."/>
            <person name="Ye R."/>
            <person name="Li L."/>
            <person name="Wei W."/>
            <person name="Wang X."/>
            <person name="Wang C."/>
            <person name="Huo Q."/>
            <person name="Li W."/>
            <person name="Guo W."/>
            <person name="Chen H."/>
            <person name="Chen S."/>
            <person name="Zhou L."/>
            <person name="Zhou L."/>
            <person name="Ni X."/>
            <person name="Tian J."/>
            <person name="Zhou Y."/>
            <person name="Sheng Y."/>
            <person name="Liu T."/>
            <person name="Pan Y."/>
            <person name="Xia L."/>
            <person name="Li J."/>
            <person name="Zhao F."/>
            <person name="Cao W."/>
        </authorList>
    </citation>
    <scope>NUCLEOTIDE SEQUENCE</scope>
    <source>
        <strain evidence="2">Rsan-2018</strain>
        <tissue evidence="2">Larvae</tissue>
    </source>
</reference>
<keyword evidence="3" id="KW-1185">Reference proteome</keyword>